<evidence type="ECO:0000313" key="3">
    <source>
        <dbReference type="EMBL" id="KKC31397.1"/>
    </source>
</evidence>
<evidence type="ECO:0000313" key="6">
    <source>
        <dbReference type="Proteomes" id="UP000182258"/>
    </source>
</evidence>
<reference evidence="4 6" key="2">
    <citation type="submission" date="2016-10" db="EMBL/GenBank/DDBJ databases">
        <authorList>
            <person name="de Groot N.N."/>
        </authorList>
    </citation>
    <scope>NUCLEOTIDE SEQUENCE [LARGE SCALE GENOMIC DNA]</scope>
    <source>
        <strain evidence="4 6">CGMCC 1.10210</strain>
    </source>
</reference>
<protein>
    <recommendedName>
        <fullName evidence="2">Antitoxin</fullName>
    </recommendedName>
</protein>
<dbReference type="InterPro" id="IPR006442">
    <property type="entry name" value="Antitoxin_Phd/YefM"/>
</dbReference>
<dbReference type="Proteomes" id="UP000182258">
    <property type="component" value="Unassembled WGS sequence"/>
</dbReference>
<dbReference type="Proteomes" id="UP000033519">
    <property type="component" value="Unassembled WGS sequence"/>
</dbReference>
<dbReference type="AlphaFoldDB" id="A0A0F5PRT1"/>
<dbReference type="EMBL" id="FOMB01000015">
    <property type="protein sequence ID" value="SFC93360.1"/>
    <property type="molecule type" value="Genomic_DNA"/>
</dbReference>
<proteinExistence type="inferred from homology"/>
<dbReference type="NCBIfam" id="TIGR01552">
    <property type="entry name" value="phd_fam"/>
    <property type="match status" value="1"/>
</dbReference>
<name>A0A0F5PRT1_9HYPH</name>
<comment type="similarity">
    <text evidence="1 2">Belongs to the phD/YefM antitoxin family.</text>
</comment>
<dbReference type="STRING" id="728005.SAMN04488059_1152"/>
<dbReference type="OrthoDB" id="165038at2"/>
<evidence type="ECO:0000313" key="4">
    <source>
        <dbReference type="EMBL" id="SFC93360.1"/>
    </source>
</evidence>
<comment type="function">
    <text evidence="2">Antitoxin component of a type II toxin-antitoxin (TA) system.</text>
</comment>
<dbReference type="RefSeq" id="WP_046172633.1">
    <property type="nucleotide sequence ID" value="NZ_FOMB01000015.1"/>
</dbReference>
<evidence type="ECO:0000256" key="2">
    <source>
        <dbReference type="RuleBase" id="RU362080"/>
    </source>
</evidence>
<evidence type="ECO:0000256" key="1">
    <source>
        <dbReference type="ARBA" id="ARBA00009981"/>
    </source>
</evidence>
<gene>
    <name evidence="4" type="ORF">SAMN04488059_1152</name>
    <name evidence="3" type="ORF">WH91_19275</name>
</gene>
<dbReference type="Pfam" id="PF02604">
    <property type="entry name" value="PhdYeFM_antitox"/>
    <property type="match status" value="1"/>
</dbReference>
<dbReference type="Gene3D" id="3.40.1620.10">
    <property type="entry name" value="YefM-like domain"/>
    <property type="match status" value="1"/>
</dbReference>
<dbReference type="InterPro" id="IPR036165">
    <property type="entry name" value="YefM-like_sf"/>
</dbReference>
<keyword evidence="5" id="KW-1185">Reference proteome</keyword>
<dbReference type="SUPFAM" id="SSF143120">
    <property type="entry name" value="YefM-like"/>
    <property type="match status" value="1"/>
</dbReference>
<dbReference type="PATRIC" id="fig|728005.3.peg.2145"/>
<dbReference type="EMBL" id="LAPV01000170">
    <property type="protein sequence ID" value="KKC31397.1"/>
    <property type="molecule type" value="Genomic_DNA"/>
</dbReference>
<reference evidence="3 5" key="1">
    <citation type="submission" date="2015-03" db="EMBL/GenBank/DDBJ databases">
        <authorList>
            <person name="Lepp D."/>
            <person name="Hassan Y.I."/>
            <person name="Li X.-Z."/>
            <person name="Zhou T."/>
        </authorList>
    </citation>
    <scope>NUCLEOTIDE SEQUENCE [LARGE SCALE GENOMIC DNA]</scope>
    <source>
        <strain evidence="3 5">Cr7-05</strain>
    </source>
</reference>
<organism evidence="4 6">
    <name type="scientific">Devosia psychrophila</name>
    <dbReference type="NCBI Taxonomy" id="728005"/>
    <lineage>
        <taxon>Bacteria</taxon>
        <taxon>Pseudomonadati</taxon>
        <taxon>Pseudomonadota</taxon>
        <taxon>Alphaproteobacteria</taxon>
        <taxon>Hyphomicrobiales</taxon>
        <taxon>Devosiaceae</taxon>
        <taxon>Devosia</taxon>
    </lineage>
</organism>
<sequence length="79" mass="8676">MAKISATDAKNKFGQVLEMAQAEPVRIQKNGRDVAVVLSSEQYGALIAESNIPRVNPLIVKLHGESLKRWGKVYEALAK</sequence>
<evidence type="ECO:0000313" key="5">
    <source>
        <dbReference type="Proteomes" id="UP000033519"/>
    </source>
</evidence>
<accession>A0A0F5PRT1</accession>